<gene>
    <name evidence="3" type="ORF">JY651_27280</name>
</gene>
<dbReference type="InterPro" id="IPR024633">
    <property type="entry name" value="DnaA_N_dom"/>
</dbReference>
<accession>A0ABX7NNS5</accession>
<dbReference type="EMBL" id="CP071090">
    <property type="protein sequence ID" value="QSQ19051.1"/>
    <property type="molecule type" value="Genomic_DNA"/>
</dbReference>
<evidence type="ECO:0000259" key="2">
    <source>
        <dbReference type="Pfam" id="PF11638"/>
    </source>
</evidence>
<sequence length="424" mass="46373">MGGLDWVQVDVGFPMSLAVVGAARLLGMERRAFLGAIVELQIWAVQALPSGRFEPFPASAGRPRDASADEAIWCEAVEGAVRWTGTPGAFWDTLLRTGVLVREGDCIRLTLCDRYVQVLEKRRKDAERKRRERAAKAAGSTGRPQDATGTSAARKKKEKETEKKSLLSAAAAMEVGMSTGHLEPVPLPPPTDEAVSVDDDPVQLALPGTHLVPVSLPPEAPAPAPEVRAQAFFESFQDERVRAFRGAPREVQPPAWTDWYRHALEKVGGDEGRLMAACRGYLQSDWGRSRQPVGTAVAFCSPKVWVRYVPHEPSDAAVTPDASAPPSLDVDVSTPAGLAWHRCLTRLHDQGKRYALLWLQKARPVDVEDGRLILAVPDVYFRQWVEENYGALVELLVRDCGLLGVSWRVGAQEDVPEAASGLPR</sequence>
<dbReference type="RefSeq" id="WP_206720639.1">
    <property type="nucleotide sequence ID" value="NZ_CP071090.1"/>
</dbReference>
<evidence type="ECO:0000313" key="4">
    <source>
        <dbReference type="Proteomes" id="UP000662747"/>
    </source>
</evidence>
<protein>
    <recommendedName>
        <fullName evidence="2">DnaA N-terminal domain-containing protein</fullName>
    </recommendedName>
</protein>
<keyword evidence="4" id="KW-1185">Reference proteome</keyword>
<dbReference type="InterPro" id="IPR038454">
    <property type="entry name" value="DnaA_N_sf"/>
</dbReference>
<dbReference type="Proteomes" id="UP000662747">
    <property type="component" value="Chromosome"/>
</dbReference>
<reference evidence="3 4" key="1">
    <citation type="submission" date="2021-02" db="EMBL/GenBank/DDBJ databases">
        <title>De Novo genome assembly of isolated myxobacteria.</title>
        <authorList>
            <person name="Stevens D.C."/>
        </authorList>
    </citation>
    <scope>NUCLEOTIDE SEQUENCE [LARGE SCALE GENOMIC DNA]</scope>
    <source>
        <strain evidence="4">SCPEA02</strain>
    </source>
</reference>
<proteinExistence type="predicted"/>
<organism evidence="3 4">
    <name type="scientific">Pyxidicoccus parkwayensis</name>
    <dbReference type="NCBI Taxonomy" id="2813578"/>
    <lineage>
        <taxon>Bacteria</taxon>
        <taxon>Pseudomonadati</taxon>
        <taxon>Myxococcota</taxon>
        <taxon>Myxococcia</taxon>
        <taxon>Myxococcales</taxon>
        <taxon>Cystobacterineae</taxon>
        <taxon>Myxococcaceae</taxon>
        <taxon>Pyxidicoccus</taxon>
    </lineage>
</organism>
<name>A0ABX7NNS5_9BACT</name>
<dbReference type="Gene3D" id="3.30.300.180">
    <property type="match status" value="1"/>
</dbReference>
<evidence type="ECO:0000256" key="1">
    <source>
        <dbReference type="SAM" id="MobiDB-lite"/>
    </source>
</evidence>
<feature type="region of interest" description="Disordered" evidence="1">
    <location>
        <begin position="126"/>
        <end position="165"/>
    </location>
</feature>
<dbReference type="Pfam" id="PF11638">
    <property type="entry name" value="DnaA_N"/>
    <property type="match status" value="1"/>
</dbReference>
<evidence type="ECO:0000313" key="3">
    <source>
        <dbReference type="EMBL" id="QSQ19051.1"/>
    </source>
</evidence>
<feature type="domain" description="DnaA N-terminal" evidence="2">
    <location>
        <begin position="340"/>
        <end position="397"/>
    </location>
</feature>